<evidence type="ECO:0000259" key="3">
    <source>
        <dbReference type="PROSITE" id="PS50011"/>
    </source>
</evidence>
<dbReference type="Gene3D" id="1.10.510.10">
    <property type="entry name" value="Transferase(Phosphotransferase) domain 1"/>
    <property type="match status" value="1"/>
</dbReference>
<evidence type="ECO:0000313" key="5">
    <source>
        <dbReference type="Proteomes" id="UP000735302"/>
    </source>
</evidence>
<sequence length="424" mass="47227">MSLLSCACGNKETKKRRAKNISTASIGSKDGSPKTAQTEQQPQEGEEEVEEDMEQIDAAQVQPDPLQYELYAVIGKGHSNISTITLAKNTATDSLVAVKRVNLELWPGELRYLQNEMAFTQMLSHRNVLPFYCSFISGQELWAVMPLMAFGSCRDLIHAYFTSGLPELAIKLIMRDVIAAVDYLHYRWVIHRGIKASHVLISKSGRVCLSGLHNAFYTIQNGQRLRTVHDFPLHAADCVHSYSPELLEQNLAGYSFNSDVYSLGILLCELANGQAPFADLPATAMLLEKMKGTKPHLADSTTVSEFVIDEDAEYPPAEGMEDQPTSSQERADAIFFKRTFAPQLHDLAAACLERDPHHRPTAGQLLHHPVFKSIKNCASSVLPSQLQPVTPLTDQSNIPKDLTMDDDDFSRKMSEVSMLEDWVF</sequence>
<dbReference type="PANTHER" id="PTHR48014">
    <property type="entry name" value="SERINE/THREONINE-PROTEIN KINASE FRAY2"/>
    <property type="match status" value="1"/>
</dbReference>
<evidence type="ECO:0000256" key="2">
    <source>
        <dbReference type="SAM" id="MobiDB-lite"/>
    </source>
</evidence>
<dbReference type="InterPro" id="IPR000719">
    <property type="entry name" value="Prot_kinase_dom"/>
</dbReference>
<dbReference type="Pfam" id="PF00069">
    <property type="entry name" value="Pkinase"/>
    <property type="match status" value="1"/>
</dbReference>
<keyword evidence="4" id="KW-0418">Kinase</keyword>
<dbReference type="AlphaFoldDB" id="A0AAV4D6E6"/>
<dbReference type="InterPro" id="IPR047173">
    <property type="entry name" value="STRAD_A/B-like"/>
</dbReference>
<dbReference type="GO" id="GO:0043539">
    <property type="term" value="F:protein serine/threonine kinase activator activity"/>
    <property type="evidence" value="ECO:0007669"/>
    <property type="project" value="InterPro"/>
</dbReference>
<dbReference type="GO" id="GO:0005524">
    <property type="term" value="F:ATP binding"/>
    <property type="evidence" value="ECO:0007669"/>
    <property type="project" value="InterPro"/>
</dbReference>
<keyword evidence="5" id="KW-1185">Reference proteome</keyword>
<dbReference type="EMBL" id="BLXT01007511">
    <property type="protein sequence ID" value="GFO39774.1"/>
    <property type="molecule type" value="Genomic_DNA"/>
</dbReference>
<dbReference type="PANTHER" id="PTHR48014:SF21">
    <property type="entry name" value="SERINE_THREONINE-PROTEIN KINASE FRAY2"/>
    <property type="match status" value="1"/>
</dbReference>
<evidence type="ECO:0000313" key="4">
    <source>
        <dbReference type="EMBL" id="GFO39774.1"/>
    </source>
</evidence>
<dbReference type="GO" id="GO:0004672">
    <property type="term" value="F:protein kinase activity"/>
    <property type="evidence" value="ECO:0007669"/>
    <property type="project" value="InterPro"/>
</dbReference>
<dbReference type="PROSITE" id="PS50011">
    <property type="entry name" value="PROTEIN_KINASE_DOM"/>
    <property type="match status" value="1"/>
</dbReference>
<dbReference type="GO" id="GO:0006611">
    <property type="term" value="P:protein export from nucleus"/>
    <property type="evidence" value="ECO:0007669"/>
    <property type="project" value="TreeGrafter"/>
</dbReference>
<dbReference type="GO" id="GO:1902554">
    <property type="term" value="C:serine/threonine protein kinase complex"/>
    <property type="evidence" value="ECO:0007669"/>
    <property type="project" value="TreeGrafter"/>
</dbReference>
<evidence type="ECO:0000256" key="1">
    <source>
        <dbReference type="ARBA" id="ARBA00008874"/>
    </source>
</evidence>
<organism evidence="4 5">
    <name type="scientific">Plakobranchus ocellatus</name>
    <dbReference type="NCBI Taxonomy" id="259542"/>
    <lineage>
        <taxon>Eukaryota</taxon>
        <taxon>Metazoa</taxon>
        <taxon>Spiralia</taxon>
        <taxon>Lophotrochozoa</taxon>
        <taxon>Mollusca</taxon>
        <taxon>Gastropoda</taxon>
        <taxon>Heterobranchia</taxon>
        <taxon>Euthyneura</taxon>
        <taxon>Panpulmonata</taxon>
        <taxon>Sacoglossa</taxon>
        <taxon>Placobranchoidea</taxon>
        <taxon>Plakobranchidae</taxon>
        <taxon>Plakobranchus</taxon>
    </lineage>
</organism>
<protein>
    <submittedName>
        <fullName evidence="4">Ste20-related kinase adapter protein alpha</fullName>
    </submittedName>
</protein>
<comment type="caution">
    <text evidence="4">The sequence shown here is derived from an EMBL/GenBank/DDBJ whole genome shotgun (WGS) entry which is preliminary data.</text>
</comment>
<dbReference type="SUPFAM" id="SSF56112">
    <property type="entry name" value="Protein kinase-like (PK-like)"/>
    <property type="match status" value="1"/>
</dbReference>
<feature type="region of interest" description="Disordered" evidence="2">
    <location>
        <begin position="1"/>
        <end position="50"/>
    </location>
</feature>
<dbReference type="InterPro" id="IPR011009">
    <property type="entry name" value="Kinase-like_dom_sf"/>
</dbReference>
<reference evidence="4 5" key="1">
    <citation type="journal article" date="2021" name="Elife">
        <title>Chloroplast acquisition without the gene transfer in kleptoplastic sea slugs, Plakobranchus ocellatus.</title>
        <authorList>
            <person name="Maeda T."/>
            <person name="Takahashi S."/>
            <person name="Yoshida T."/>
            <person name="Shimamura S."/>
            <person name="Takaki Y."/>
            <person name="Nagai Y."/>
            <person name="Toyoda A."/>
            <person name="Suzuki Y."/>
            <person name="Arimoto A."/>
            <person name="Ishii H."/>
            <person name="Satoh N."/>
            <person name="Nishiyama T."/>
            <person name="Hasebe M."/>
            <person name="Maruyama T."/>
            <person name="Minagawa J."/>
            <person name="Obokata J."/>
            <person name="Shigenobu S."/>
        </authorList>
    </citation>
    <scope>NUCLEOTIDE SEQUENCE [LARGE SCALE GENOMIC DNA]</scope>
</reference>
<comment type="similarity">
    <text evidence="1">Belongs to the protein kinase superfamily. STE Ser/Thr protein kinase family. STE20 subfamily.</text>
</comment>
<keyword evidence="4" id="KW-0808">Transferase</keyword>
<feature type="domain" description="Protein kinase" evidence="3">
    <location>
        <begin position="68"/>
        <end position="371"/>
    </location>
</feature>
<dbReference type="Proteomes" id="UP000735302">
    <property type="component" value="Unassembled WGS sequence"/>
</dbReference>
<gene>
    <name evidence="4" type="ORF">PoB_006627900</name>
</gene>
<accession>A0AAV4D6E6</accession>
<proteinExistence type="inferred from homology"/>
<dbReference type="Gene3D" id="3.30.200.20">
    <property type="entry name" value="Phosphorylase Kinase, domain 1"/>
    <property type="match status" value="1"/>
</dbReference>
<name>A0AAV4D6E6_9GAST</name>